<proteinExistence type="predicted"/>
<sequence length="23" mass="2834">MVHLMKHKEFVNLRKEIVEVPTR</sequence>
<organism evidence="1 2">
    <name type="scientific">Bacillus cytotoxicus</name>
    <dbReference type="NCBI Taxonomy" id="580165"/>
    <lineage>
        <taxon>Bacteria</taxon>
        <taxon>Bacillati</taxon>
        <taxon>Bacillota</taxon>
        <taxon>Bacilli</taxon>
        <taxon>Bacillales</taxon>
        <taxon>Bacillaceae</taxon>
        <taxon>Bacillus</taxon>
        <taxon>Bacillus cereus group</taxon>
    </lineage>
</organism>
<reference evidence="1 2" key="1">
    <citation type="submission" date="2016-08" db="EMBL/GenBank/DDBJ databases">
        <authorList>
            <person name="Loux V."/>
            <person name="Rue O."/>
        </authorList>
    </citation>
    <scope>NUCLEOTIDE SEQUENCE [LARGE SCALE GENOMIC DNA]</scope>
    <source>
        <strain evidence="1 2">AFSSA_08CEB44bac</strain>
    </source>
</reference>
<evidence type="ECO:0000313" key="1">
    <source>
        <dbReference type="EMBL" id="SCL86970.1"/>
    </source>
</evidence>
<comment type="caution">
    <text evidence="1">The sequence shown here is derived from an EMBL/GenBank/DDBJ whole genome shotgun (WGS) entry which is preliminary data.</text>
</comment>
<evidence type="ECO:0000313" key="2">
    <source>
        <dbReference type="Proteomes" id="UP000242164"/>
    </source>
</evidence>
<name>A0AAX2CDU5_9BACI</name>
<dbReference type="EMBL" id="FMIK01000018">
    <property type="protein sequence ID" value="SCL86970.1"/>
    <property type="molecule type" value="Genomic_DNA"/>
</dbReference>
<dbReference type="Proteomes" id="UP000242164">
    <property type="component" value="Unassembled WGS sequence"/>
</dbReference>
<gene>
    <name evidence="1" type="ORF">BCB44BAC_01060</name>
</gene>
<accession>A0AAX2CDU5</accession>
<protein>
    <submittedName>
        <fullName evidence="1">Uncharacterized protein</fullName>
    </submittedName>
</protein>
<dbReference type="AlphaFoldDB" id="A0AAX2CDU5"/>